<proteinExistence type="inferred from homology"/>
<comment type="similarity">
    <text evidence="1">Belongs to the UPF0246 family.</text>
</comment>
<name>A0A1Y4IRK5_PARDI</name>
<comment type="caution">
    <text evidence="2">The sequence shown here is derived from an EMBL/GenBank/DDBJ whole genome shotgun (WGS) entry which is preliminary data.</text>
</comment>
<dbReference type="PANTHER" id="PTHR30283:SF4">
    <property type="entry name" value="PEROXIDE STRESS RESISTANCE PROTEIN YAAA"/>
    <property type="match status" value="1"/>
</dbReference>
<protein>
    <recommendedName>
        <fullName evidence="1">UPF0246 protein B5F32_04825</fullName>
    </recommendedName>
</protein>
<organism evidence="2 3">
    <name type="scientific">Parabacteroides distasonis</name>
    <dbReference type="NCBI Taxonomy" id="823"/>
    <lineage>
        <taxon>Bacteria</taxon>
        <taxon>Pseudomonadati</taxon>
        <taxon>Bacteroidota</taxon>
        <taxon>Bacteroidia</taxon>
        <taxon>Bacteroidales</taxon>
        <taxon>Tannerellaceae</taxon>
        <taxon>Parabacteroides</taxon>
    </lineage>
</organism>
<dbReference type="EMBL" id="NFJX01000003">
    <property type="protein sequence ID" value="OUP21139.1"/>
    <property type="molecule type" value="Genomic_DNA"/>
</dbReference>
<dbReference type="AlphaFoldDB" id="A0A1Y4IRK5"/>
<dbReference type="NCBIfam" id="NF002547">
    <property type="entry name" value="PRK02101.2-5"/>
    <property type="match status" value="1"/>
</dbReference>
<dbReference type="GO" id="GO:0005829">
    <property type="term" value="C:cytosol"/>
    <property type="evidence" value="ECO:0007669"/>
    <property type="project" value="TreeGrafter"/>
</dbReference>
<dbReference type="GO" id="GO:0033194">
    <property type="term" value="P:response to hydroperoxide"/>
    <property type="evidence" value="ECO:0007669"/>
    <property type="project" value="TreeGrafter"/>
</dbReference>
<dbReference type="PANTHER" id="PTHR30283">
    <property type="entry name" value="PEROXIDE STRESS RESPONSE PROTEIN YAAA"/>
    <property type="match status" value="1"/>
</dbReference>
<sequence>MLILLSPAKTMTGTSKIKAPQGTTPRFQQEANEIALHMTQFPIDELSRILKLSPKLAAECYRRYQDFHAEDNQPLQAILAYTGVVFKNISPKDFTEEDFLFSQEHMRFVSGCYGLLRPLDLIKPYRMEFDVKIPELGDGNMYAFWKDRQTNILIHDVRQGDGILLNLASLDIQPSFQWKEVERSVRIITPEFKIWKNGKAETIVIYAKMCRGQMSRYLIKNRISDPETLKAFTWEGFSYKESMSEGDNWVFLQE</sequence>
<evidence type="ECO:0000256" key="1">
    <source>
        <dbReference type="HAMAP-Rule" id="MF_00652"/>
    </source>
</evidence>
<evidence type="ECO:0000313" key="3">
    <source>
        <dbReference type="Proteomes" id="UP000195950"/>
    </source>
</evidence>
<dbReference type="InterPro" id="IPR005583">
    <property type="entry name" value="YaaA"/>
</dbReference>
<dbReference type="Pfam" id="PF03883">
    <property type="entry name" value="H2O2_YaaD"/>
    <property type="match status" value="1"/>
</dbReference>
<dbReference type="RefSeq" id="WP_036617923.1">
    <property type="nucleotide sequence ID" value="NZ_CP081908.1"/>
</dbReference>
<dbReference type="HAMAP" id="MF_00652">
    <property type="entry name" value="UPF0246"/>
    <property type="match status" value="1"/>
</dbReference>
<reference evidence="3" key="1">
    <citation type="submission" date="2017-04" db="EMBL/GenBank/DDBJ databases">
        <title>Function of individual gut microbiota members based on whole genome sequencing of pure cultures obtained from chicken caecum.</title>
        <authorList>
            <person name="Medvecky M."/>
            <person name="Cejkova D."/>
            <person name="Polansky O."/>
            <person name="Karasova D."/>
            <person name="Kubasova T."/>
            <person name="Cizek A."/>
            <person name="Rychlik I."/>
        </authorList>
    </citation>
    <scope>NUCLEOTIDE SEQUENCE [LARGE SCALE GENOMIC DNA]</scope>
    <source>
        <strain evidence="3">An199</strain>
    </source>
</reference>
<evidence type="ECO:0000313" key="2">
    <source>
        <dbReference type="EMBL" id="OUP21139.1"/>
    </source>
</evidence>
<dbReference type="Proteomes" id="UP000195950">
    <property type="component" value="Unassembled WGS sequence"/>
</dbReference>
<gene>
    <name evidence="2" type="ORF">B5F32_04825</name>
</gene>
<accession>A0A1Y4IRK5</accession>